<name>A0ABZ2K7Y3_9BACT</name>
<evidence type="ECO:0000313" key="2">
    <source>
        <dbReference type="Proteomes" id="UP001379533"/>
    </source>
</evidence>
<dbReference type="RefSeq" id="WP_394843082.1">
    <property type="nucleotide sequence ID" value="NZ_CP089982.1"/>
</dbReference>
<keyword evidence="2" id="KW-1185">Reference proteome</keyword>
<organism evidence="1 2">
    <name type="scientific">Pendulispora brunnea</name>
    <dbReference type="NCBI Taxonomy" id="2905690"/>
    <lineage>
        <taxon>Bacteria</taxon>
        <taxon>Pseudomonadati</taxon>
        <taxon>Myxococcota</taxon>
        <taxon>Myxococcia</taxon>
        <taxon>Myxococcales</taxon>
        <taxon>Sorangiineae</taxon>
        <taxon>Pendulisporaceae</taxon>
        <taxon>Pendulispora</taxon>
    </lineage>
</organism>
<dbReference type="Proteomes" id="UP001379533">
    <property type="component" value="Chromosome"/>
</dbReference>
<proteinExistence type="predicted"/>
<accession>A0ABZ2K7Y3</accession>
<evidence type="ECO:0000313" key="1">
    <source>
        <dbReference type="EMBL" id="WXA92481.1"/>
    </source>
</evidence>
<sequence length="241" mass="27179">MSQIALLPEPPRGFESTAKYAIRPREKRAFHSILEAKHVVDTDPSRGSVVELTQDADGVLFTAKQPILRGQLEEEIRFSRRSGALLTKSVSRRVLGNDGRCVREEEVAEFHHDAMPLPEATYPEVTLPFCLGWLPLDGKRRSVYAWINDRFVAKVYVETAGRSRLSLPIGTRDAVEVIFYPDLNDWIALGSVLTRLAKPFIPKYYMWVEPEAPYRLLRFEGPYGPPGAPEITLELASISAK</sequence>
<reference evidence="1 2" key="1">
    <citation type="submission" date="2021-12" db="EMBL/GenBank/DDBJ databases">
        <title>Discovery of the Pendulisporaceae a myxobacterial family with distinct sporulation behavior and unique specialized metabolism.</title>
        <authorList>
            <person name="Garcia R."/>
            <person name="Popoff A."/>
            <person name="Bader C.D."/>
            <person name="Loehr J."/>
            <person name="Walesch S."/>
            <person name="Walt C."/>
            <person name="Boldt J."/>
            <person name="Bunk B."/>
            <person name="Haeckl F.J.F.P.J."/>
            <person name="Gunesch A.P."/>
            <person name="Birkelbach J."/>
            <person name="Nuebel U."/>
            <person name="Pietschmann T."/>
            <person name="Bach T."/>
            <person name="Mueller R."/>
        </authorList>
    </citation>
    <scope>NUCLEOTIDE SEQUENCE [LARGE SCALE GENOMIC DNA]</scope>
    <source>
        <strain evidence="1 2">MSr12523</strain>
    </source>
</reference>
<dbReference type="EMBL" id="CP089982">
    <property type="protein sequence ID" value="WXA92481.1"/>
    <property type="molecule type" value="Genomic_DNA"/>
</dbReference>
<protein>
    <submittedName>
        <fullName evidence="1">Uncharacterized protein</fullName>
    </submittedName>
</protein>
<gene>
    <name evidence="1" type="ORF">LZC95_39280</name>
</gene>